<dbReference type="Pfam" id="PF00005">
    <property type="entry name" value="ABC_tran"/>
    <property type="match status" value="2"/>
</dbReference>
<dbReference type="Pfam" id="PF12848">
    <property type="entry name" value="ABC_tran_Xtn"/>
    <property type="match status" value="1"/>
</dbReference>
<name>A0ABY9KXC5_9BACI</name>
<dbReference type="SMART" id="SM00382">
    <property type="entry name" value="AAA"/>
    <property type="match status" value="2"/>
</dbReference>
<dbReference type="Pfam" id="PF16326">
    <property type="entry name" value="ABC_tran_CTD"/>
    <property type="match status" value="1"/>
</dbReference>
<evidence type="ECO:0000256" key="1">
    <source>
        <dbReference type="ARBA" id="ARBA00022741"/>
    </source>
</evidence>
<accession>A0ABY9KXC5</accession>
<feature type="domain" description="ABC transporter" evidence="4">
    <location>
        <begin position="317"/>
        <end position="536"/>
    </location>
</feature>
<dbReference type="InterPro" id="IPR032524">
    <property type="entry name" value="ABC_tran_C"/>
</dbReference>
<dbReference type="PROSITE" id="PS50893">
    <property type="entry name" value="ABC_TRANSPORTER_2"/>
    <property type="match status" value="2"/>
</dbReference>
<dbReference type="InterPro" id="IPR017871">
    <property type="entry name" value="ABC_transporter-like_CS"/>
</dbReference>
<dbReference type="EMBL" id="CP129113">
    <property type="protein sequence ID" value="WLV25407.1"/>
    <property type="molecule type" value="Genomic_DNA"/>
</dbReference>
<dbReference type="Proteomes" id="UP001180087">
    <property type="component" value="Chromosome"/>
</dbReference>
<keyword evidence="2 5" id="KW-0067">ATP-binding</keyword>
<dbReference type="RefSeq" id="WP_348029195.1">
    <property type="nucleotide sequence ID" value="NZ_CP129113.1"/>
</dbReference>
<evidence type="ECO:0000313" key="5">
    <source>
        <dbReference type="EMBL" id="WLV25407.1"/>
    </source>
</evidence>
<dbReference type="Gene3D" id="1.10.287.380">
    <property type="entry name" value="Valyl-tRNA synthetase, C-terminal domain"/>
    <property type="match status" value="1"/>
</dbReference>
<feature type="domain" description="ABC transporter" evidence="4">
    <location>
        <begin position="2"/>
        <end position="253"/>
    </location>
</feature>
<dbReference type="PANTHER" id="PTHR42855:SF1">
    <property type="entry name" value="ABC TRANSPORTER DOMAIN-CONTAINING PROTEIN"/>
    <property type="match status" value="1"/>
</dbReference>
<dbReference type="PANTHER" id="PTHR42855">
    <property type="entry name" value="ABC TRANSPORTER ATP-BINDING SUBUNIT"/>
    <property type="match status" value="1"/>
</dbReference>
<dbReference type="InterPro" id="IPR032781">
    <property type="entry name" value="ABC_tran_Xtn"/>
</dbReference>
<organism evidence="5 6">
    <name type="scientific">Aciduricibacillus chroicocephali</name>
    <dbReference type="NCBI Taxonomy" id="3054939"/>
    <lineage>
        <taxon>Bacteria</taxon>
        <taxon>Bacillati</taxon>
        <taxon>Bacillota</taxon>
        <taxon>Bacilli</taxon>
        <taxon>Bacillales</taxon>
        <taxon>Bacillaceae</taxon>
        <taxon>Aciduricibacillus</taxon>
    </lineage>
</organism>
<dbReference type="Gene3D" id="3.40.50.300">
    <property type="entry name" value="P-loop containing nucleotide triphosphate hydrolases"/>
    <property type="match status" value="2"/>
</dbReference>
<keyword evidence="6" id="KW-1185">Reference proteome</keyword>
<dbReference type="InterPro" id="IPR051309">
    <property type="entry name" value="ABCF_ATPase"/>
</dbReference>
<dbReference type="InterPro" id="IPR003439">
    <property type="entry name" value="ABC_transporter-like_ATP-bd"/>
</dbReference>
<dbReference type="PROSITE" id="PS00211">
    <property type="entry name" value="ABC_TRANSPORTER_1"/>
    <property type="match status" value="1"/>
</dbReference>
<dbReference type="InterPro" id="IPR037118">
    <property type="entry name" value="Val-tRNA_synth_C_sf"/>
</dbReference>
<evidence type="ECO:0000313" key="6">
    <source>
        <dbReference type="Proteomes" id="UP001180087"/>
    </source>
</evidence>
<evidence type="ECO:0000256" key="3">
    <source>
        <dbReference type="SAM" id="Coils"/>
    </source>
</evidence>
<dbReference type="SUPFAM" id="SSF52540">
    <property type="entry name" value="P-loop containing nucleoside triphosphate hydrolases"/>
    <property type="match status" value="2"/>
</dbReference>
<evidence type="ECO:0000259" key="4">
    <source>
        <dbReference type="PROSITE" id="PS50893"/>
    </source>
</evidence>
<reference evidence="5" key="1">
    <citation type="submission" date="2023-06" db="EMBL/GenBank/DDBJ databases">
        <title>A Treasure from Seagulls: Isolation and Description of Aciduricobacillus qingdaonensis gen. nov., sp. nov., a Rare Obligately Uric Acid-utilizing Member in the Family Bacillaceae.</title>
        <authorList>
            <person name="Liu W."/>
            <person name="Wang B."/>
        </authorList>
    </citation>
    <scope>NUCLEOTIDE SEQUENCE</scope>
    <source>
        <strain evidence="5">44XB</strain>
    </source>
</reference>
<feature type="coiled-coil region" evidence="3">
    <location>
        <begin position="564"/>
        <end position="629"/>
    </location>
</feature>
<keyword evidence="1" id="KW-0547">Nucleotide-binding</keyword>
<dbReference type="CDD" id="cd03221">
    <property type="entry name" value="ABCF_EF-3"/>
    <property type="match status" value="2"/>
</dbReference>
<sequence>MLTVEQLHKSYGDKVLFENISGTVREKDRIGLIGVNGTGKSSFLKIIAGIDSPDSGEIKHSKDYRVEYLAQDPDLDPNLTVIEQIYYGDAEIMQAMREYEKAIQYLEKEPDNSHAQSHLLEMQQKMDNLEAWDANAQAKTVLTKLGVNYFDKGVGELSGGQRKRIAIAKALIQPADLLILDEPTNHLDNETVEWLEKYLANYPGALLLVTHDRYFLNRVTNRIWELDLGQLYSYEGNYEYFLEKKAERESEERASEQKHANTLRKELAWLRRGAKARSTKQRARIGRIEEMQDKTFNTKKDEAEFQVGSTRLGKKVIELVNVKKEFADRELVHDFSYLLKPGDKIGIIGPNGAGKTTLLNMMAGRIKPDAGEIETGETVKIGYYTQGDEELDGDQRVVDYIKETAQVIHAKDGEVITAEQMLERFLFPRSVQYTYIRKLSGGERRRLYLLKVLMTEPNVLFLDEPTNDLDTQTLGVLEEYLGNFPGVIVTVSHDRYFLDRVIDRLLVFKGVGKVKEFYGNYSEYLEDIQEEARQETKQKAATPARQKTANKKPVKLSYKDQKEWDAIEDEIAGLEEQIESLTEAISAAGSDSGKVQDLYREQQEAETQLEAKMERWEELSLLVEELENNKK</sequence>
<evidence type="ECO:0000256" key="2">
    <source>
        <dbReference type="ARBA" id="ARBA00022840"/>
    </source>
</evidence>
<keyword evidence="3" id="KW-0175">Coiled coil</keyword>
<protein>
    <submittedName>
        <fullName evidence="5">ABC-F family ATP-binding cassette domain-containing protein</fullName>
    </submittedName>
</protein>
<dbReference type="GO" id="GO:0005524">
    <property type="term" value="F:ATP binding"/>
    <property type="evidence" value="ECO:0007669"/>
    <property type="project" value="UniProtKB-KW"/>
</dbReference>
<dbReference type="InterPro" id="IPR027417">
    <property type="entry name" value="P-loop_NTPase"/>
</dbReference>
<dbReference type="InterPro" id="IPR003593">
    <property type="entry name" value="AAA+_ATPase"/>
</dbReference>
<proteinExistence type="predicted"/>
<gene>
    <name evidence="5" type="ORF">QR721_04040</name>
</gene>